<dbReference type="AlphaFoldDB" id="A0A7S3N667"/>
<proteinExistence type="inferred from homology"/>
<evidence type="ECO:0000256" key="5">
    <source>
        <dbReference type="ARBA" id="ARBA00023098"/>
    </source>
</evidence>
<dbReference type="GO" id="GO:0008374">
    <property type="term" value="F:O-acyltransferase activity"/>
    <property type="evidence" value="ECO:0007669"/>
    <property type="project" value="InterPro"/>
</dbReference>
<feature type="chain" id="PRO_5031304021" description="Lipase" evidence="9">
    <location>
        <begin position="19"/>
        <end position="417"/>
    </location>
</feature>
<keyword evidence="6" id="KW-0325">Glycoprotein</keyword>
<dbReference type="Pfam" id="PF02450">
    <property type="entry name" value="LCAT"/>
    <property type="match status" value="1"/>
</dbReference>
<dbReference type="InterPro" id="IPR006693">
    <property type="entry name" value="AB_hydrolase_lipase"/>
</dbReference>
<accession>A0A7S3N667</accession>
<evidence type="ECO:0000313" key="11">
    <source>
        <dbReference type="EMBL" id="CAE0343966.1"/>
    </source>
</evidence>
<dbReference type="PIRSF" id="PIRSF000862">
    <property type="entry name" value="Steryl_ester_lip"/>
    <property type="match status" value="1"/>
</dbReference>
<dbReference type="Gene3D" id="3.40.50.1820">
    <property type="entry name" value="alpha/beta hydrolase"/>
    <property type="match status" value="1"/>
</dbReference>
<feature type="active site" description="Nucleophile" evidence="8">
    <location>
        <position position="191"/>
    </location>
</feature>
<protein>
    <recommendedName>
        <fullName evidence="7">Lipase</fullName>
    </recommendedName>
</protein>
<feature type="signal peptide" evidence="9">
    <location>
        <begin position="1"/>
        <end position="18"/>
    </location>
</feature>
<feature type="active site" description="Charge relay system" evidence="8">
    <location>
        <position position="392"/>
    </location>
</feature>
<evidence type="ECO:0000256" key="4">
    <source>
        <dbReference type="ARBA" id="ARBA00022963"/>
    </source>
</evidence>
<dbReference type="InterPro" id="IPR003386">
    <property type="entry name" value="LACT/PDAT_acylTrfase"/>
</dbReference>
<dbReference type="GO" id="GO:0016788">
    <property type="term" value="F:hydrolase activity, acting on ester bonds"/>
    <property type="evidence" value="ECO:0007669"/>
    <property type="project" value="InterPro"/>
</dbReference>
<dbReference type="PANTHER" id="PTHR11005">
    <property type="entry name" value="LYSOSOMAL ACID LIPASE-RELATED"/>
    <property type="match status" value="1"/>
</dbReference>
<sequence>MVKLLVFTFTVLLALTFAHEEEQNKFLSVQQHYLNLTSSGGDELKSFIILCKSKGYPVETHKILTEDGYWLTVFRIPGRKGQSREEAKAEHKPVIFLQHGIVDSSDTFILNDEEKAPGFMLANAGYDVWLGNSRGSKHSREHQWLDPDDPNDQVAFWDYSFEEMAEYDVKANVEYILKTTGKSKLAIAAHSQGTTQMIYTMTNNNEWWNEKVSIFVCLAGVARLENCGSSTLQLLAKEDFVMNTIKALGIYEMFPSKYYQNVVFSVICKNIPSICDFFLEVLSDNDAKVNNQNRIGVFLGHYPAGSSLKCFDHFRQILLAKQFQRYDYGEEMNMKKYGQKTPPAIDISKVRGTKIVQIAGSLDLLADPTDNKWLSDQFGDNLIYFKYYELGHMGFLLADDMQFMHDVLVQLKQNPWE</sequence>
<dbReference type="InterPro" id="IPR025483">
    <property type="entry name" value="Lipase_euk"/>
</dbReference>
<organism evidence="11">
    <name type="scientific">Euplotes harpa</name>
    <dbReference type="NCBI Taxonomy" id="151035"/>
    <lineage>
        <taxon>Eukaryota</taxon>
        <taxon>Sar</taxon>
        <taxon>Alveolata</taxon>
        <taxon>Ciliophora</taxon>
        <taxon>Intramacronucleata</taxon>
        <taxon>Spirotrichea</taxon>
        <taxon>Hypotrichia</taxon>
        <taxon>Euplotida</taxon>
        <taxon>Euplotidae</taxon>
        <taxon>Euplotes</taxon>
    </lineage>
</organism>
<keyword evidence="5" id="KW-0443">Lipid metabolism</keyword>
<evidence type="ECO:0000256" key="8">
    <source>
        <dbReference type="PIRSR" id="PIRSR000862-1"/>
    </source>
</evidence>
<reference evidence="11" key="1">
    <citation type="submission" date="2021-01" db="EMBL/GenBank/DDBJ databases">
        <authorList>
            <person name="Corre E."/>
            <person name="Pelletier E."/>
            <person name="Niang G."/>
            <person name="Scheremetjew M."/>
            <person name="Finn R."/>
            <person name="Kale V."/>
            <person name="Holt S."/>
            <person name="Cochrane G."/>
            <person name="Meng A."/>
            <person name="Brown T."/>
            <person name="Cohen L."/>
        </authorList>
    </citation>
    <scope>NUCLEOTIDE SEQUENCE</scope>
    <source>
        <strain evidence="11">FSP1.4</strain>
    </source>
</reference>
<gene>
    <name evidence="11" type="ORF">EHAR0213_LOCUS2873</name>
</gene>
<comment type="similarity">
    <text evidence="1 7">Belongs to the AB hydrolase superfamily. Lipase family.</text>
</comment>
<evidence type="ECO:0000256" key="9">
    <source>
        <dbReference type="SAM" id="SignalP"/>
    </source>
</evidence>
<evidence type="ECO:0000256" key="6">
    <source>
        <dbReference type="ARBA" id="ARBA00023180"/>
    </source>
</evidence>
<keyword evidence="2 9" id="KW-0732">Signal</keyword>
<keyword evidence="4 7" id="KW-0442">Lipid degradation</keyword>
<dbReference type="InterPro" id="IPR029058">
    <property type="entry name" value="AB_hydrolase_fold"/>
</dbReference>
<keyword evidence="3 7" id="KW-0378">Hydrolase</keyword>
<evidence type="ECO:0000256" key="2">
    <source>
        <dbReference type="ARBA" id="ARBA00022729"/>
    </source>
</evidence>
<evidence type="ECO:0000259" key="10">
    <source>
        <dbReference type="Pfam" id="PF04083"/>
    </source>
</evidence>
<dbReference type="SUPFAM" id="SSF53474">
    <property type="entry name" value="alpha/beta-Hydrolases"/>
    <property type="match status" value="1"/>
</dbReference>
<feature type="active site" description="Charge relay system" evidence="8">
    <location>
        <position position="363"/>
    </location>
</feature>
<evidence type="ECO:0000256" key="7">
    <source>
        <dbReference type="PIRNR" id="PIRNR000862"/>
    </source>
</evidence>
<dbReference type="GO" id="GO:0016042">
    <property type="term" value="P:lipid catabolic process"/>
    <property type="evidence" value="ECO:0007669"/>
    <property type="project" value="UniProtKB-KW"/>
</dbReference>
<dbReference type="FunFam" id="3.40.50.1820:FF:000057">
    <property type="entry name" value="Lipase"/>
    <property type="match status" value="1"/>
</dbReference>
<name>A0A7S3N667_9SPIT</name>
<dbReference type="EMBL" id="HBII01006486">
    <property type="protein sequence ID" value="CAE0343966.1"/>
    <property type="molecule type" value="Transcribed_RNA"/>
</dbReference>
<feature type="domain" description="Partial AB-hydrolase lipase" evidence="10">
    <location>
        <begin position="50"/>
        <end position="111"/>
    </location>
</feature>
<evidence type="ECO:0000256" key="3">
    <source>
        <dbReference type="ARBA" id="ARBA00022801"/>
    </source>
</evidence>
<evidence type="ECO:0000256" key="1">
    <source>
        <dbReference type="ARBA" id="ARBA00010701"/>
    </source>
</evidence>
<dbReference type="Pfam" id="PF04083">
    <property type="entry name" value="Abhydro_lipase"/>
    <property type="match status" value="1"/>
</dbReference>